<dbReference type="AlphaFoldDB" id="A0AAV0C5P5"/>
<dbReference type="Proteomes" id="UP001152523">
    <property type="component" value="Unassembled WGS sequence"/>
</dbReference>
<gene>
    <name evidence="9" type="ORF">CEPIT_LOCUS2072</name>
</gene>
<accession>A0AAV0C5P5</accession>
<feature type="transmembrane region" description="Helical" evidence="7">
    <location>
        <begin position="230"/>
        <end position="247"/>
    </location>
</feature>
<evidence type="ECO:0000256" key="1">
    <source>
        <dbReference type="ARBA" id="ARBA00004141"/>
    </source>
</evidence>
<evidence type="ECO:0000259" key="8">
    <source>
        <dbReference type="PROSITE" id="PS50850"/>
    </source>
</evidence>
<feature type="transmembrane region" description="Helical" evidence="7">
    <location>
        <begin position="385"/>
        <end position="402"/>
    </location>
</feature>
<keyword evidence="4 7" id="KW-0472">Membrane</keyword>
<feature type="transmembrane region" description="Helical" evidence="7">
    <location>
        <begin position="442"/>
        <end position="462"/>
    </location>
</feature>
<proteinExistence type="inferred from homology"/>
<evidence type="ECO:0000256" key="3">
    <source>
        <dbReference type="ARBA" id="ARBA00022989"/>
    </source>
</evidence>
<comment type="subcellular location">
    <subcellularLocation>
        <location evidence="1">Membrane</location>
        <topology evidence="1">Multi-pass membrane protein</topology>
    </subcellularLocation>
</comment>
<comment type="caution">
    <text evidence="9">The sequence shown here is derived from an EMBL/GenBank/DDBJ whole genome shotgun (WGS) entry which is preliminary data.</text>
</comment>
<name>A0AAV0C5P5_9ASTE</name>
<evidence type="ECO:0000256" key="2">
    <source>
        <dbReference type="ARBA" id="ARBA00022692"/>
    </source>
</evidence>
<keyword evidence="3 7" id="KW-1133">Transmembrane helix</keyword>
<dbReference type="Gene3D" id="1.20.1250.20">
    <property type="entry name" value="MFS general substrate transporter like domains"/>
    <property type="match status" value="1"/>
</dbReference>
<feature type="transmembrane region" description="Helical" evidence="7">
    <location>
        <begin position="168"/>
        <end position="189"/>
    </location>
</feature>
<feature type="transmembrane region" description="Helical" evidence="7">
    <location>
        <begin position="259"/>
        <end position="280"/>
    </location>
</feature>
<comment type="similarity">
    <text evidence="5">Belongs to the major facilitator superfamily. Phosphate:H(+) symporter (TC 2.A.1.9) family.</text>
</comment>
<reference evidence="9" key="1">
    <citation type="submission" date="2022-07" db="EMBL/GenBank/DDBJ databases">
        <authorList>
            <person name="Macas J."/>
            <person name="Novak P."/>
            <person name="Neumann P."/>
        </authorList>
    </citation>
    <scope>NUCLEOTIDE SEQUENCE</scope>
</reference>
<organism evidence="9 10">
    <name type="scientific">Cuscuta epithymum</name>
    <dbReference type="NCBI Taxonomy" id="186058"/>
    <lineage>
        <taxon>Eukaryota</taxon>
        <taxon>Viridiplantae</taxon>
        <taxon>Streptophyta</taxon>
        <taxon>Embryophyta</taxon>
        <taxon>Tracheophyta</taxon>
        <taxon>Spermatophyta</taxon>
        <taxon>Magnoliopsida</taxon>
        <taxon>eudicotyledons</taxon>
        <taxon>Gunneridae</taxon>
        <taxon>Pentapetalae</taxon>
        <taxon>asterids</taxon>
        <taxon>lamiids</taxon>
        <taxon>Solanales</taxon>
        <taxon>Convolvulaceae</taxon>
        <taxon>Cuscuteae</taxon>
        <taxon>Cuscuta</taxon>
        <taxon>Cuscuta subgen. Cuscuta</taxon>
    </lineage>
</organism>
<dbReference type="GO" id="GO:0022857">
    <property type="term" value="F:transmembrane transporter activity"/>
    <property type="evidence" value="ECO:0007669"/>
    <property type="project" value="InterPro"/>
</dbReference>
<dbReference type="InterPro" id="IPR036259">
    <property type="entry name" value="MFS_trans_sf"/>
</dbReference>
<keyword evidence="10" id="KW-1185">Reference proteome</keyword>
<evidence type="ECO:0000313" key="10">
    <source>
        <dbReference type="Proteomes" id="UP001152523"/>
    </source>
</evidence>
<evidence type="ECO:0000256" key="6">
    <source>
        <dbReference type="ARBA" id="ARBA00049011"/>
    </source>
</evidence>
<dbReference type="SUPFAM" id="SSF103473">
    <property type="entry name" value="MFS general substrate transporter"/>
    <property type="match status" value="1"/>
</dbReference>
<feature type="domain" description="Major facilitator superfamily (MFS) profile" evidence="8">
    <location>
        <begin position="87"/>
        <end position="553"/>
    </location>
</feature>
<keyword evidence="2 7" id="KW-0812">Transmembrane</keyword>
<feature type="transmembrane region" description="Helical" evidence="7">
    <location>
        <begin position="201"/>
        <end position="224"/>
    </location>
</feature>
<dbReference type="GO" id="GO:0016020">
    <property type="term" value="C:membrane"/>
    <property type="evidence" value="ECO:0007669"/>
    <property type="project" value="UniProtKB-SubCell"/>
</dbReference>
<protein>
    <recommendedName>
        <fullName evidence="8">Major facilitator superfamily (MFS) profile domain-containing protein</fullName>
    </recommendedName>
</protein>
<evidence type="ECO:0000256" key="5">
    <source>
        <dbReference type="ARBA" id="ARBA00044504"/>
    </source>
</evidence>
<dbReference type="EMBL" id="CAMAPF010000011">
    <property type="protein sequence ID" value="CAH9064218.1"/>
    <property type="molecule type" value="Genomic_DNA"/>
</dbReference>
<dbReference type="InterPro" id="IPR011701">
    <property type="entry name" value="MFS"/>
</dbReference>
<dbReference type="PROSITE" id="PS50850">
    <property type="entry name" value="MFS"/>
    <property type="match status" value="1"/>
</dbReference>
<sequence>MDVLSHMKHKYIIISIAQHTQTPHNSYSNKTSFLSRVYSSTMFSGDQPEKEHLLILPSAKEEGKATSSKRSYDDTIERCIGKFGWAQFLQVILASLAWAFDAQQTFITVFTDRVPTWHCDTSYASSQCSHDGMQVAEVCALPKDAWAWDTPAHTSIVSEWSLECAGPFVTGLPATSFFFGCLVGGLLLSTFADSSFGRKKMLAFSCLLMNVASILTVTSTNVWAYSFWKFLTGFARATIGTCALVLSTEIVGRRWRGQVGIMGFVCFSLGFLSLPAIAYLNSESSWRYLYLWTGIPGIIHSLLVFLFVHESPRWLYVRGLTKDFVQTIRNIAPPDTRNLITCSFFGSFIEDHGLTPDLHDDNQNHMDLYSALKVLLNKRWAVRRLWAIMCAAFGFGMVYYGIPLCAGEMPFSIYLSTALNALSELPASLITSLMIDKLRRRTSVLCMGFLCCVCCFGCAMLAGDTLKFLQIGLEVVAFFSGCTGFGLVLIYTLDLFPTCVRNSAMAIVRQAMMLGGVISPLFVGLGRTNRYYSYGVFGLTTGMCCLFVIPLPETFGRDICDTIEEEERRDGGETKV</sequence>
<dbReference type="PANTHER" id="PTHR24064">
    <property type="entry name" value="SOLUTE CARRIER FAMILY 22 MEMBER"/>
    <property type="match status" value="1"/>
</dbReference>
<feature type="transmembrane region" description="Helical" evidence="7">
    <location>
        <begin position="286"/>
        <end position="308"/>
    </location>
</feature>
<dbReference type="Pfam" id="PF07690">
    <property type="entry name" value="MFS_1"/>
    <property type="match status" value="1"/>
</dbReference>
<evidence type="ECO:0000313" key="9">
    <source>
        <dbReference type="EMBL" id="CAH9064218.1"/>
    </source>
</evidence>
<feature type="transmembrane region" description="Helical" evidence="7">
    <location>
        <begin position="468"/>
        <end position="493"/>
    </location>
</feature>
<dbReference type="InterPro" id="IPR020846">
    <property type="entry name" value="MFS_dom"/>
</dbReference>
<evidence type="ECO:0000256" key="7">
    <source>
        <dbReference type="SAM" id="Phobius"/>
    </source>
</evidence>
<feature type="transmembrane region" description="Helical" evidence="7">
    <location>
        <begin position="505"/>
        <end position="525"/>
    </location>
</feature>
<feature type="transmembrane region" description="Helical" evidence="7">
    <location>
        <begin position="531"/>
        <end position="549"/>
    </location>
</feature>
<evidence type="ECO:0000256" key="4">
    <source>
        <dbReference type="ARBA" id="ARBA00023136"/>
    </source>
</evidence>
<comment type="catalytic activity">
    <reaction evidence="6">
        <text>phosphate(in) + H(+)(in) = phosphate(out) + H(+)(out)</text>
        <dbReference type="Rhea" id="RHEA:29939"/>
        <dbReference type="ChEBI" id="CHEBI:15378"/>
        <dbReference type="ChEBI" id="CHEBI:43474"/>
    </reaction>
    <physiologicalReaction direction="right-to-left" evidence="6">
        <dbReference type="Rhea" id="RHEA:29941"/>
    </physiologicalReaction>
</comment>